<dbReference type="EMBL" id="JABAIV010000003">
    <property type="protein sequence ID" value="NNG23690.1"/>
    <property type="molecule type" value="Genomic_DNA"/>
</dbReference>
<dbReference type="Pfam" id="PF02203">
    <property type="entry name" value="TarH"/>
    <property type="match status" value="1"/>
</dbReference>
<accession>A0A7Y2JZ82</accession>
<dbReference type="GO" id="GO:0006935">
    <property type="term" value="P:chemotaxis"/>
    <property type="evidence" value="ECO:0007669"/>
    <property type="project" value="UniProtKB-KW"/>
</dbReference>
<dbReference type="InterPro" id="IPR003122">
    <property type="entry name" value="Tar_rcpt_lig-bd"/>
</dbReference>
<feature type="transmembrane region" description="Helical" evidence="14">
    <location>
        <begin position="12"/>
        <end position="33"/>
    </location>
</feature>
<protein>
    <submittedName>
        <fullName evidence="17">HAMP domain-containing protein</fullName>
    </submittedName>
</protein>
<evidence type="ECO:0000256" key="3">
    <source>
        <dbReference type="ARBA" id="ARBA00022481"/>
    </source>
</evidence>
<dbReference type="GO" id="GO:0007165">
    <property type="term" value="P:signal transduction"/>
    <property type="evidence" value="ECO:0007669"/>
    <property type="project" value="UniProtKB-KW"/>
</dbReference>
<dbReference type="InterPro" id="IPR004089">
    <property type="entry name" value="MCPsignal_dom"/>
</dbReference>
<evidence type="ECO:0000256" key="2">
    <source>
        <dbReference type="ARBA" id="ARBA00022475"/>
    </source>
</evidence>
<evidence type="ECO:0000256" key="11">
    <source>
        <dbReference type="PROSITE-ProRule" id="PRU00284"/>
    </source>
</evidence>
<feature type="region of interest" description="Disordered" evidence="13">
    <location>
        <begin position="551"/>
        <end position="577"/>
    </location>
</feature>
<evidence type="ECO:0000256" key="10">
    <source>
        <dbReference type="ARBA" id="ARBA00029447"/>
    </source>
</evidence>
<comment type="subcellular location">
    <subcellularLocation>
        <location evidence="1">Cell inner membrane</location>
        <topology evidence="1">Multi-pass membrane protein</topology>
    </subcellularLocation>
</comment>
<dbReference type="InterPro" id="IPR003660">
    <property type="entry name" value="HAMP_dom"/>
</dbReference>
<dbReference type="Proteomes" id="UP000533905">
    <property type="component" value="Unassembled WGS sequence"/>
</dbReference>
<dbReference type="CDD" id="cd11386">
    <property type="entry name" value="MCP_signal"/>
    <property type="match status" value="1"/>
</dbReference>
<reference evidence="17 18" key="1">
    <citation type="submission" date="2020-04" db="EMBL/GenBank/DDBJ databases">
        <title>Massilia sp. nov., a cold adapted bacteria isolated from Arctic soil.</title>
        <authorList>
            <person name="Son J."/>
            <person name="Ka J.-O."/>
        </authorList>
    </citation>
    <scope>NUCLEOTIDE SEQUENCE [LARGE SCALE GENOMIC DNA]</scope>
    <source>
        <strain evidence="17 18">ML15P13</strain>
    </source>
</reference>
<dbReference type="Pfam" id="PF00015">
    <property type="entry name" value="MCPsignal"/>
    <property type="match status" value="1"/>
</dbReference>
<dbReference type="Pfam" id="PF00672">
    <property type="entry name" value="HAMP"/>
    <property type="match status" value="1"/>
</dbReference>
<dbReference type="RefSeq" id="WP_171084472.1">
    <property type="nucleotide sequence ID" value="NZ_JABAIV010000003.1"/>
</dbReference>
<evidence type="ECO:0000256" key="8">
    <source>
        <dbReference type="ARBA" id="ARBA00023136"/>
    </source>
</evidence>
<keyword evidence="5" id="KW-0997">Cell inner membrane</keyword>
<evidence type="ECO:0000256" key="5">
    <source>
        <dbReference type="ARBA" id="ARBA00022519"/>
    </source>
</evidence>
<dbReference type="PROSITE" id="PS50885">
    <property type="entry name" value="HAMP"/>
    <property type="match status" value="1"/>
</dbReference>
<dbReference type="InterPro" id="IPR051310">
    <property type="entry name" value="MCP_chemotaxis"/>
</dbReference>
<evidence type="ECO:0000256" key="4">
    <source>
        <dbReference type="ARBA" id="ARBA00022500"/>
    </source>
</evidence>
<dbReference type="AlphaFoldDB" id="A0A7Y2JZ82"/>
<dbReference type="GO" id="GO:0005886">
    <property type="term" value="C:plasma membrane"/>
    <property type="evidence" value="ECO:0007669"/>
    <property type="project" value="UniProtKB-SubCell"/>
</dbReference>
<feature type="coiled-coil region" evidence="12">
    <location>
        <begin position="469"/>
        <end position="507"/>
    </location>
</feature>
<evidence type="ECO:0000256" key="6">
    <source>
        <dbReference type="ARBA" id="ARBA00022692"/>
    </source>
</evidence>
<dbReference type="FunFam" id="1.10.287.950:FF:000001">
    <property type="entry name" value="Methyl-accepting chemotaxis sensory transducer"/>
    <property type="match status" value="1"/>
</dbReference>
<feature type="domain" description="Methyl-accepting transducer" evidence="15">
    <location>
        <begin position="269"/>
        <end position="498"/>
    </location>
</feature>
<dbReference type="GO" id="GO:0004888">
    <property type="term" value="F:transmembrane signaling receptor activity"/>
    <property type="evidence" value="ECO:0007669"/>
    <property type="project" value="InterPro"/>
</dbReference>
<sequence length="577" mass="60114">MFKNLTIKSRLIFVISLLAAELAVGAVIGIYNLSKANAELKNLYDNRLVALGQLSHVMQLITTNQLLVAKAVGISDSAQRSALVQQVDTNIAAVSSTWKAYEQTELTVEEAALAGKFVEARKAFLAQGLVPAVAALRANDSARAGELVAGEMSRSFGPVGALGSELIELQQRVAKADYEHSLAAYETVRLVCLAGLAFGLLMAAVVGWMLVRAIVRPIEAAVKIAGAVAAGDLTQQIDVTSNDETGRLLQALKDMNGSLVDIVTRVRGGTDTIATASGQIAAGNFDLSSRTEQQASSLEETASSMEELTSTVKQNADNARQANVLAASAQQVAGKGGAVVEQVVRTMGEINTSATRIVDIISVIDGIAFQTNILALNAAVEAARAGEQGRGFAVVASEVRNLAQRSATAAKEIKALIDDSVQKVNHGSELVDQAGATMAEIVHSVGQVTDIMAEITAASQEQTAGIEQINDAVTQMDQVTQQNAALVEQASAAAQSLQDEAAQLALTVGAFRLDAPAVPAARAPRAMAPVPRVASPVVRAMDKPATATVRLDTGATAPKRAGKSAQTAAATEGWEEF</sequence>
<dbReference type="PROSITE" id="PS50111">
    <property type="entry name" value="CHEMOTAXIS_TRANSDUC_2"/>
    <property type="match status" value="1"/>
</dbReference>
<keyword evidence="9 11" id="KW-0807">Transducer</keyword>
<dbReference type="InterPro" id="IPR004090">
    <property type="entry name" value="Chemotax_Me-accpt_rcpt"/>
</dbReference>
<keyword evidence="3" id="KW-0488">Methylation</keyword>
<keyword evidence="7 14" id="KW-1133">Transmembrane helix</keyword>
<feature type="transmembrane region" description="Helical" evidence="14">
    <location>
        <begin position="190"/>
        <end position="211"/>
    </location>
</feature>
<evidence type="ECO:0000256" key="1">
    <source>
        <dbReference type="ARBA" id="ARBA00004429"/>
    </source>
</evidence>
<name>A0A7Y2JZ82_9BURK</name>
<dbReference type="SMART" id="SM00283">
    <property type="entry name" value="MA"/>
    <property type="match status" value="1"/>
</dbReference>
<gene>
    <name evidence="17" type="ORF">HGB41_11870</name>
</gene>
<evidence type="ECO:0000256" key="7">
    <source>
        <dbReference type="ARBA" id="ARBA00022989"/>
    </source>
</evidence>
<dbReference type="PANTHER" id="PTHR43531:SF14">
    <property type="entry name" value="METHYL-ACCEPTING CHEMOTAXIS PROTEIN I-RELATED"/>
    <property type="match status" value="1"/>
</dbReference>
<evidence type="ECO:0000259" key="16">
    <source>
        <dbReference type="PROSITE" id="PS50885"/>
    </source>
</evidence>
<dbReference type="SMART" id="SM00304">
    <property type="entry name" value="HAMP"/>
    <property type="match status" value="1"/>
</dbReference>
<evidence type="ECO:0000313" key="18">
    <source>
        <dbReference type="Proteomes" id="UP000533905"/>
    </source>
</evidence>
<feature type="domain" description="HAMP" evidence="16">
    <location>
        <begin position="212"/>
        <end position="264"/>
    </location>
</feature>
<keyword evidence="12" id="KW-0175">Coiled coil</keyword>
<proteinExistence type="inferred from homology"/>
<organism evidence="17 18">
    <name type="scientific">Telluria aromaticivorans</name>
    <dbReference type="NCBI Taxonomy" id="2725995"/>
    <lineage>
        <taxon>Bacteria</taxon>
        <taxon>Pseudomonadati</taxon>
        <taxon>Pseudomonadota</taxon>
        <taxon>Betaproteobacteria</taxon>
        <taxon>Burkholderiales</taxon>
        <taxon>Oxalobacteraceae</taxon>
        <taxon>Telluria group</taxon>
        <taxon>Telluria</taxon>
    </lineage>
</organism>
<keyword evidence="8 14" id="KW-0472">Membrane</keyword>
<evidence type="ECO:0000256" key="12">
    <source>
        <dbReference type="SAM" id="Coils"/>
    </source>
</evidence>
<keyword evidence="6 14" id="KW-0812">Transmembrane</keyword>
<evidence type="ECO:0000256" key="13">
    <source>
        <dbReference type="SAM" id="MobiDB-lite"/>
    </source>
</evidence>
<keyword evidence="18" id="KW-1185">Reference proteome</keyword>
<evidence type="ECO:0000259" key="15">
    <source>
        <dbReference type="PROSITE" id="PS50111"/>
    </source>
</evidence>
<comment type="caution">
    <text evidence="17">The sequence shown here is derived from an EMBL/GenBank/DDBJ whole genome shotgun (WGS) entry which is preliminary data.</text>
</comment>
<dbReference type="CDD" id="cd06225">
    <property type="entry name" value="HAMP"/>
    <property type="match status" value="1"/>
</dbReference>
<keyword evidence="2" id="KW-1003">Cell membrane</keyword>
<comment type="similarity">
    <text evidence="10">Belongs to the methyl-accepting chemotaxis (MCP) protein family.</text>
</comment>
<dbReference type="PRINTS" id="PR00260">
    <property type="entry name" value="CHEMTRNSDUCR"/>
</dbReference>
<dbReference type="PANTHER" id="PTHR43531">
    <property type="entry name" value="PROTEIN ICFG"/>
    <property type="match status" value="1"/>
</dbReference>
<evidence type="ECO:0000256" key="14">
    <source>
        <dbReference type="SAM" id="Phobius"/>
    </source>
</evidence>
<evidence type="ECO:0000313" key="17">
    <source>
        <dbReference type="EMBL" id="NNG23690.1"/>
    </source>
</evidence>
<keyword evidence="4" id="KW-0145">Chemotaxis</keyword>
<evidence type="ECO:0000256" key="9">
    <source>
        <dbReference type="ARBA" id="ARBA00023224"/>
    </source>
</evidence>
<dbReference type="SUPFAM" id="SSF58104">
    <property type="entry name" value="Methyl-accepting chemotaxis protein (MCP) signaling domain"/>
    <property type="match status" value="1"/>
</dbReference>
<dbReference type="Gene3D" id="1.10.287.950">
    <property type="entry name" value="Methyl-accepting chemotaxis protein"/>
    <property type="match status" value="1"/>
</dbReference>